<proteinExistence type="predicted"/>
<accession>A0A0F9MCN8</accession>
<name>A0A0F9MCN8_9ZZZZ</name>
<reference evidence="1" key="1">
    <citation type="journal article" date="2015" name="Nature">
        <title>Complex archaea that bridge the gap between prokaryotes and eukaryotes.</title>
        <authorList>
            <person name="Spang A."/>
            <person name="Saw J.H."/>
            <person name="Jorgensen S.L."/>
            <person name="Zaremba-Niedzwiedzka K."/>
            <person name="Martijn J."/>
            <person name="Lind A.E."/>
            <person name="van Eijk R."/>
            <person name="Schleper C."/>
            <person name="Guy L."/>
            <person name="Ettema T.J."/>
        </authorList>
    </citation>
    <scope>NUCLEOTIDE SEQUENCE</scope>
</reference>
<sequence>MPNRGSRLVPATEEEMVLRHAAHVNYLALKSIADQLLPEEIEDPDGADYQTGYEAMIRIGRLAVERGEP</sequence>
<comment type="caution">
    <text evidence="1">The sequence shown here is derived from an EMBL/GenBank/DDBJ whole genome shotgun (WGS) entry which is preliminary data.</text>
</comment>
<evidence type="ECO:0000313" key="1">
    <source>
        <dbReference type="EMBL" id="KKM74370.1"/>
    </source>
</evidence>
<dbReference type="AlphaFoldDB" id="A0A0F9MCN8"/>
<protein>
    <submittedName>
        <fullName evidence="1">Uncharacterized protein</fullName>
    </submittedName>
</protein>
<gene>
    <name evidence="1" type="ORF">LCGC14_1401090</name>
</gene>
<dbReference type="EMBL" id="LAZR01009152">
    <property type="protein sequence ID" value="KKM74370.1"/>
    <property type="molecule type" value="Genomic_DNA"/>
</dbReference>
<organism evidence="1">
    <name type="scientific">marine sediment metagenome</name>
    <dbReference type="NCBI Taxonomy" id="412755"/>
    <lineage>
        <taxon>unclassified sequences</taxon>
        <taxon>metagenomes</taxon>
        <taxon>ecological metagenomes</taxon>
    </lineage>
</organism>